<organism evidence="2 3">
    <name type="scientific">Marasmius crinis-equi</name>
    <dbReference type="NCBI Taxonomy" id="585013"/>
    <lineage>
        <taxon>Eukaryota</taxon>
        <taxon>Fungi</taxon>
        <taxon>Dikarya</taxon>
        <taxon>Basidiomycota</taxon>
        <taxon>Agaricomycotina</taxon>
        <taxon>Agaricomycetes</taxon>
        <taxon>Agaricomycetidae</taxon>
        <taxon>Agaricales</taxon>
        <taxon>Marasmiineae</taxon>
        <taxon>Marasmiaceae</taxon>
        <taxon>Marasmius</taxon>
    </lineage>
</organism>
<evidence type="ECO:0000313" key="3">
    <source>
        <dbReference type="Proteomes" id="UP001465976"/>
    </source>
</evidence>
<feature type="region of interest" description="Disordered" evidence="1">
    <location>
        <begin position="268"/>
        <end position="307"/>
    </location>
</feature>
<evidence type="ECO:0000256" key="1">
    <source>
        <dbReference type="SAM" id="MobiDB-lite"/>
    </source>
</evidence>
<dbReference type="EMBL" id="JBAHYK010002135">
    <property type="protein sequence ID" value="KAL0565748.1"/>
    <property type="molecule type" value="Genomic_DNA"/>
</dbReference>
<accession>A0ABR3ES86</accession>
<keyword evidence="3" id="KW-1185">Reference proteome</keyword>
<dbReference type="Proteomes" id="UP001465976">
    <property type="component" value="Unassembled WGS sequence"/>
</dbReference>
<name>A0ABR3ES86_9AGAR</name>
<evidence type="ECO:0000313" key="2">
    <source>
        <dbReference type="EMBL" id="KAL0565748.1"/>
    </source>
</evidence>
<comment type="caution">
    <text evidence="2">The sequence shown here is derived from an EMBL/GenBank/DDBJ whole genome shotgun (WGS) entry which is preliminary data.</text>
</comment>
<feature type="region of interest" description="Disordered" evidence="1">
    <location>
        <begin position="40"/>
        <end position="71"/>
    </location>
</feature>
<proteinExistence type="predicted"/>
<reference evidence="2 3" key="1">
    <citation type="submission" date="2024-02" db="EMBL/GenBank/DDBJ databases">
        <title>A draft genome for the cacao thread blight pathogen Marasmius crinis-equi.</title>
        <authorList>
            <person name="Cohen S.P."/>
            <person name="Baruah I.K."/>
            <person name="Amoako-Attah I."/>
            <person name="Bukari Y."/>
            <person name="Meinhardt L.W."/>
            <person name="Bailey B.A."/>
        </authorList>
    </citation>
    <scope>NUCLEOTIDE SEQUENCE [LARGE SCALE GENOMIC DNA]</scope>
    <source>
        <strain evidence="2 3">GH-76</strain>
    </source>
</reference>
<sequence>MFSFSYHHLTQSSFQIPVIEAVAHPSPRAIRAKACSLIDDEAEEDDGEGEDKIEEEDETEEGEDCEEEDQIVEGQEGSEDGVFYAEDFNSNPFLQSPLTSQGWFPWQDKWNMVHFDWTSTDVAPHLLVEEMYDLCKVLLKQNMQDSWEQVDLDHYFKSQLCLRCQKSLKTCTSPKGSNGIVTCGACKLSSQGCSHDSMIPIVAVMKKFQDCLSMLQVLCILHGMGWASFQGVKIANTLFKSVPAFPKLTIHSSHPSFVSVPPPSLSRSQLGIIPNPPSGPSPSDAVRAKKRKARELKSSTSRTAETWSEPPAVLREVRKIKVIPLAKGRDEDLNMGEDESEVTSCLVALKAVGNNPQDLQLMVPRDIARPRLQRIVVVLSPHEDIPTVIVPTPGSLQGIVQVVLEPPQLLLLNSIQVTPQEDPVADVQATPQSALRPATLNAFPVLPDPQNPFLEPSIEPLEKLIPCKFYNEATTEVNLLCIQLAEEIQKRQEAEKKVIASHADFLFMSQAS</sequence>
<protein>
    <submittedName>
        <fullName evidence="2">Uncharacterized protein</fullName>
    </submittedName>
</protein>
<gene>
    <name evidence="2" type="ORF">V5O48_016271</name>
</gene>